<sequence>MKRYLLTVAFILSALFTNGQTISYDNTQQILTDVLMAQKALQGIVIFSDMKGNDIASADCRITKQGLKPCKQDFMNIVAEKSKQFSYGDCQADYAELKGLNVAAKGATVKANRKRHYWGCLTAYYPAENPQYRIFVIMEQDIRNGTYYGVPLCTPVVARMIETLKH</sequence>
<name>A0A9D1RGK2_9BACT</name>
<dbReference type="InterPro" id="IPR012338">
    <property type="entry name" value="Beta-lactam/transpept-like"/>
</dbReference>
<accession>A0A9D1RGK2</accession>
<organism evidence="2 3">
    <name type="scientific">Candidatus Onthomorpha intestinigallinarum</name>
    <dbReference type="NCBI Taxonomy" id="2840880"/>
    <lineage>
        <taxon>Bacteria</taxon>
        <taxon>Pseudomonadati</taxon>
        <taxon>Bacteroidota</taxon>
        <taxon>Bacteroidia</taxon>
        <taxon>Bacteroidales</taxon>
        <taxon>Candidatus Onthomorpha</taxon>
    </lineage>
</organism>
<reference evidence="2" key="1">
    <citation type="journal article" date="2021" name="PeerJ">
        <title>Extensive microbial diversity within the chicken gut microbiome revealed by metagenomics and culture.</title>
        <authorList>
            <person name="Gilroy R."/>
            <person name="Ravi A."/>
            <person name="Getino M."/>
            <person name="Pursley I."/>
            <person name="Horton D.L."/>
            <person name="Alikhan N.F."/>
            <person name="Baker D."/>
            <person name="Gharbi K."/>
            <person name="Hall N."/>
            <person name="Watson M."/>
            <person name="Adriaenssens E.M."/>
            <person name="Foster-Nyarko E."/>
            <person name="Jarju S."/>
            <person name="Secka A."/>
            <person name="Antonio M."/>
            <person name="Oren A."/>
            <person name="Chaudhuri R.R."/>
            <person name="La Ragione R."/>
            <person name="Hildebrand F."/>
            <person name="Pallen M.J."/>
        </authorList>
    </citation>
    <scope>NUCLEOTIDE SEQUENCE</scope>
    <source>
        <strain evidence="2">Gambia16-930</strain>
    </source>
</reference>
<evidence type="ECO:0008006" key="4">
    <source>
        <dbReference type="Google" id="ProtNLM"/>
    </source>
</evidence>
<reference evidence="2" key="2">
    <citation type="submission" date="2021-04" db="EMBL/GenBank/DDBJ databases">
        <authorList>
            <person name="Gilroy R."/>
        </authorList>
    </citation>
    <scope>NUCLEOTIDE SEQUENCE</scope>
    <source>
        <strain evidence="2">Gambia16-930</strain>
    </source>
</reference>
<dbReference type="Proteomes" id="UP000824267">
    <property type="component" value="Unassembled WGS sequence"/>
</dbReference>
<protein>
    <recommendedName>
        <fullName evidence="4">Penicillin-binding protein transpeptidase domain-containing protein</fullName>
    </recommendedName>
</protein>
<gene>
    <name evidence="2" type="ORF">IAC47_03350</name>
</gene>
<feature type="signal peptide" evidence="1">
    <location>
        <begin position="1"/>
        <end position="19"/>
    </location>
</feature>
<comment type="caution">
    <text evidence="2">The sequence shown here is derived from an EMBL/GenBank/DDBJ whole genome shotgun (WGS) entry which is preliminary data.</text>
</comment>
<feature type="chain" id="PRO_5039312723" description="Penicillin-binding protein transpeptidase domain-containing protein" evidence="1">
    <location>
        <begin position="20"/>
        <end position="166"/>
    </location>
</feature>
<dbReference type="Gene3D" id="3.40.710.10">
    <property type="entry name" value="DD-peptidase/beta-lactamase superfamily"/>
    <property type="match status" value="1"/>
</dbReference>
<proteinExistence type="predicted"/>
<dbReference type="AlphaFoldDB" id="A0A9D1RGK2"/>
<evidence type="ECO:0000313" key="3">
    <source>
        <dbReference type="Proteomes" id="UP000824267"/>
    </source>
</evidence>
<evidence type="ECO:0000313" key="2">
    <source>
        <dbReference type="EMBL" id="HIW87294.1"/>
    </source>
</evidence>
<dbReference type="SUPFAM" id="SSF56601">
    <property type="entry name" value="beta-lactamase/transpeptidase-like"/>
    <property type="match status" value="1"/>
</dbReference>
<dbReference type="EMBL" id="DXGG01000113">
    <property type="protein sequence ID" value="HIW87294.1"/>
    <property type="molecule type" value="Genomic_DNA"/>
</dbReference>
<keyword evidence="1" id="KW-0732">Signal</keyword>
<evidence type="ECO:0000256" key="1">
    <source>
        <dbReference type="SAM" id="SignalP"/>
    </source>
</evidence>